<dbReference type="EMBL" id="JBJKFK010008054">
    <property type="protein sequence ID" value="KAL3307188.1"/>
    <property type="molecule type" value="Genomic_DNA"/>
</dbReference>
<proteinExistence type="predicted"/>
<gene>
    <name evidence="1" type="ORF">Ciccas_014305</name>
</gene>
<sequence>IARNQITQGEERRQCVAPMGEVSITEREVDEVIAYMVDGPAQFRTWKEVQRDFNFRWNAETMQKRAEARGFIKKKCAEKFELNESQALTRYAWCLSNLAEHPNLGFWTSCWFLDELAFKVQTFDRYRQTLSHLESNQHQRPFLRLEEHGRIWLRT</sequence>
<protein>
    <submittedName>
        <fullName evidence="1">Uncharacterized protein</fullName>
    </submittedName>
</protein>
<dbReference type="Proteomes" id="UP001626550">
    <property type="component" value="Unassembled WGS sequence"/>
</dbReference>
<dbReference type="AlphaFoldDB" id="A0ABD2PJS9"/>
<feature type="non-terminal residue" evidence="1">
    <location>
        <position position="1"/>
    </location>
</feature>
<evidence type="ECO:0000313" key="2">
    <source>
        <dbReference type="Proteomes" id="UP001626550"/>
    </source>
</evidence>
<name>A0ABD2PJS9_9PLAT</name>
<comment type="caution">
    <text evidence="1">The sequence shown here is derived from an EMBL/GenBank/DDBJ whole genome shotgun (WGS) entry which is preliminary data.</text>
</comment>
<keyword evidence="2" id="KW-1185">Reference proteome</keyword>
<reference evidence="1 2" key="1">
    <citation type="submission" date="2024-11" db="EMBL/GenBank/DDBJ databases">
        <title>Adaptive evolution of stress response genes in parasites aligns with host niche diversity.</title>
        <authorList>
            <person name="Hahn C."/>
            <person name="Resl P."/>
        </authorList>
    </citation>
    <scope>NUCLEOTIDE SEQUENCE [LARGE SCALE GENOMIC DNA]</scope>
    <source>
        <strain evidence="1">EGGRZ-B1_66</strain>
        <tissue evidence="1">Body</tissue>
    </source>
</reference>
<evidence type="ECO:0000313" key="1">
    <source>
        <dbReference type="EMBL" id="KAL3307188.1"/>
    </source>
</evidence>
<accession>A0ABD2PJS9</accession>
<organism evidence="1 2">
    <name type="scientific">Cichlidogyrus casuarinus</name>
    <dbReference type="NCBI Taxonomy" id="1844966"/>
    <lineage>
        <taxon>Eukaryota</taxon>
        <taxon>Metazoa</taxon>
        <taxon>Spiralia</taxon>
        <taxon>Lophotrochozoa</taxon>
        <taxon>Platyhelminthes</taxon>
        <taxon>Monogenea</taxon>
        <taxon>Monopisthocotylea</taxon>
        <taxon>Dactylogyridea</taxon>
        <taxon>Ancyrocephalidae</taxon>
        <taxon>Cichlidogyrus</taxon>
    </lineage>
</organism>